<keyword evidence="2" id="KW-1185">Reference proteome</keyword>
<dbReference type="Proteomes" id="UP000256328">
    <property type="component" value="Unassembled WGS sequence"/>
</dbReference>
<comment type="caution">
    <text evidence="1">The sequence shown here is derived from an EMBL/GenBank/DDBJ whole genome shotgun (WGS) entry which is preliminary data.</text>
</comment>
<sequence>MCNYRSTYHPFCGHTTNPILFQTCEEEVKAMVKGKAKAICSLEDAKYLFCVTSARGACDACEQKWQVQGFVSADPDPEAVERRRKFELKQPPKRELTPLEKMKVMRREAFADWTARFNSSHRGDWVIRNGPAPF</sequence>
<protein>
    <submittedName>
        <fullName evidence="1">Uncharacterized protein</fullName>
    </submittedName>
</protein>
<proteinExistence type="predicted"/>
<dbReference type="OrthoDB" id="10394510at2759"/>
<dbReference type="EMBL" id="PDLN01000015">
    <property type="protein sequence ID" value="RDW65475.1"/>
    <property type="molecule type" value="Genomic_DNA"/>
</dbReference>
<gene>
    <name evidence="1" type="ORF">BP5796_10167</name>
</gene>
<dbReference type="AlphaFoldDB" id="A0A3D8QUM9"/>
<name>A0A3D8QUM9_9HELO</name>
<evidence type="ECO:0000313" key="2">
    <source>
        <dbReference type="Proteomes" id="UP000256328"/>
    </source>
</evidence>
<reference evidence="1 2" key="1">
    <citation type="journal article" date="2018" name="IMA Fungus">
        <title>IMA Genome-F 9: Draft genome sequence of Annulohypoxylon stygium, Aspergillus mulundensis, Berkeleyomyces basicola (syn. Thielaviopsis basicola), Ceratocystis smalleyi, two Cercospora beticola strains, Coleophoma cylindrospora, Fusarium fracticaudum, Phialophora cf. hyalina, and Morchella septimelata.</title>
        <authorList>
            <person name="Wingfield B.D."/>
            <person name="Bills G.F."/>
            <person name="Dong Y."/>
            <person name="Huang W."/>
            <person name="Nel W.J."/>
            <person name="Swalarsk-Parry B.S."/>
            <person name="Vaghefi N."/>
            <person name="Wilken P.M."/>
            <person name="An Z."/>
            <person name="de Beer Z.W."/>
            <person name="De Vos L."/>
            <person name="Chen L."/>
            <person name="Duong T.A."/>
            <person name="Gao Y."/>
            <person name="Hammerbacher A."/>
            <person name="Kikkert J.R."/>
            <person name="Li Y."/>
            <person name="Li H."/>
            <person name="Li K."/>
            <person name="Li Q."/>
            <person name="Liu X."/>
            <person name="Ma X."/>
            <person name="Naidoo K."/>
            <person name="Pethybridge S.J."/>
            <person name="Sun J."/>
            <person name="Steenkamp E.T."/>
            <person name="van der Nest M.A."/>
            <person name="van Wyk S."/>
            <person name="Wingfield M.J."/>
            <person name="Xiong C."/>
            <person name="Yue Q."/>
            <person name="Zhang X."/>
        </authorList>
    </citation>
    <scope>NUCLEOTIDE SEQUENCE [LARGE SCALE GENOMIC DNA]</scope>
    <source>
        <strain evidence="1 2">BP5796</strain>
    </source>
</reference>
<evidence type="ECO:0000313" key="1">
    <source>
        <dbReference type="EMBL" id="RDW65475.1"/>
    </source>
</evidence>
<organism evidence="1 2">
    <name type="scientific">Coleophoma crateriformis</name>
    <dbReference type="NCBI Taxonomy" id="565419"/>
    <lineage>
        <taxon>Eukaryota</taxon>
        <taxon>Fungi</taxon>
        <taxon>Dikarya</taxon>
        <taxon>Ascomycota</taxon>
        <taxon>Pezizomycotina</taxon>
        <taxon>Leotiomycetes</taxon>
        <taxon>Helotiales</taxon>
        <taxon>Dermateaceae</taxon>
        <taxon>Coleophoma</taxon>
    </lineage>
</organism>
<accession>A0A3D8QUM9</accession>